<comment type="catalytic activity">
    <reaction evidence="8">
        <text>a 5'-end triphospho-ribonucleoside in mRNA + H2O = a 5'-end diphospho-ribonucleoside in mRNA + phosphate + H(+)</text>
        <dbReference type="Rhea" id="RHEA:67004"/>
        <dbReference type="Rhea" id="RHEA-COMP:17164"/>
        <dbReference type="Rhea" id="RHEA-COMP:17165"/>
        <dbReference type="ChEBI" id="CHEBI:15377"/>
        <dbReference type="ChEBI" id="CHEBI:15378"/>
        <dbReference type="ChEBI" id="CHEBI:43474"/>
        <dbReference type="ChEBI" id="CHEBI:167616"/>
        <dbReference type="ChEBI" id="CHEBI:167618"/>
        <dbReference type="EC" id="3.6.1.74"/>
    </reaction>
    <physiologicalReaction direction="left-to-right" evidence="8">
        <dbReference type="Rhea" id="RHEA:67005"/>
    </physiologicalReaction>
</comment>
<feature type="domain" description="mRNA triphosphatase Cet1-like" evidence="10">
    <location>
        <begin position="58"/>
        <end position="275"/>
    </location>
</feature>
<accession>A0A813K1Y2</accession>
<evidence type="ECO:0000256" key="1">
    <source>
        <dbReference type="ARBA" id="ARBA00001946"/>
    </source>
</evidence>
<organism evidence="11 12">
    <name type="scientific">Polarella glacialis</name>
    <name type="common">Dinoflagellate</name>
    <dbReference type="NCBI Taxonomy" id="89957"/>
    <lineage>
        <taxon>Eukaryota</taxon>
        <taxon>Sar</taxon>
        <taxon>Alveolata</taxon>
        <taxon>Dinophyceae</taxon>
        <taxon>Suessiales</taxon>
        <taxon>Suessiaceae</taxon>
        <taxon>Polarella</taxon>
    </lineage>
</organism>
<name>A0A813K1Y2_POLGL</name>
<evidence type="ECO:0000313" key="11">
    <source>
        <dbReference type="EMBL" id="CAE8689082.1"/>
    </source>
</evidence>
<keyword evidence="5" id="KW-0378">Hydrolase</keyword>
<dbReference type="InterPro" id="IPR004206">
    <property type="entry name" value="mRNA_triPase_Cet1"/>
</dbReference>
<comment type="similarity">
    <text evidence="3">Belongs to the fungal TPase family.</text>
</comment>
<dbReference type="EMBL" id="CAJNNW010027010">
    <property type="protein sequence ID" value="CAE8689082.1"/>
    <property type="molecule type" value="Genomic_DNA"/>
</dbReference>
<dbReference type="Gene3D" id="3.20.100.10">
    <property type="entry name" value="mRNA triphosphatase Cet1-like"/>
    <property type="match status" value="1"/>
</dbReference>
<evidence type="ECO:0000256" key="3">
    <source>
        <dbReference type="ARBA" id="ARBA00006345"/>
    </source>
</evidence>
<dbReference type="GO" id="GO:0140818">
    <property type="term" value="F:mRNA 5'-triphosphate monophosphatase activity"/>
    <property type="evidence" value="ECO:0007669"/>
    <property type="project" value="UniProtKB-EC"/>
</dbReference>
<dbReference type="GO" id="GO:0005634">
    <property type="term" value="C:nucleus"/>
    <property type="evidence" value="ECO:0007669"/>
    <property type="project" value="UniProtKB-SubCell"/>
</dbReference>
<dbReference type="Proteomes" id="UP000626109">
    <property type="component" value="Unassembled WGS sequence"/>
</dbReference>
<evidence type="ECO:0000313" key="12">
    <source>
        <dbReference type="Proteomes" id="UP000626109"/>
    </source>
</evidence>
<dbReference type="Pfam" id="PF02940">
    <property type="entry name" value="mRNA_triPase"/>
    <property type="match status" value="1"/>
</dbReference>
<reference evidence="11" key="1">
    <citation type="submission" date="2021-02" db="EMBL/GenBank/DDBJ databases">
        <authorList>
            <person name="Dougan E. K."/>
            <person name="Rhodes N."/>
            <person name="Thang M."/>
            <person name="Chan C."/>
        </authorList>
    </citation>
    <scope>NUCLEOTIDE SEQUENCE</scope>
</reference>
<evidence type="ECO:0000256" key="2">
    <source>
        <dbReference type="ARBA" id="ARBA00004123"/>
    </source>
</evidence>
<dbReference type="GO" id="GO:0004651">
    <property type="term" value="F:polynucleotide 5'-phosphatase activity"/>
    <property type="evidence" value="ECO:0007669"/>
    <property type="project" value="InterPro"/>
</dbReference>
<feature type="region of interest" description="Disordered" evidence="9">
    <location>
        <begin position="376"/>
        <end position="414"/>
    </location>
</feature>
<feature type="region of interest" description="Disordered" evidence="9">
    <location>
        <begin position="1"/>
        <end position="24"/>
    </location>
</feature>
<gene>
    <name evidence="11" type="ORF">PGLA2088_LOCUS26305</name>
</gene>
<dbReference type="SUPFAM" id="SSF55154">
    <property type="entry name" value="CYTH-like phosphatases"/>
    <property type="match status" value="1"/>
</dbReference>
<dbReference type="InterPro" id="IPR037009">
    <property type="entry name" value="mRNA_triPase_Cet1_sf"/>
</dbReference>
<evidence type="ECO:0000256" key="6">
    <source>
        <dbReference type="ARBA" id="ARBA00023242"/>
    </source>
</evidence>
<evidence type="ECO:0000256" key="5">
    <source>
        <dbReference type="ARBA" id="ARBA00022801"/>
    </source>
</evidence>
<dbReference type="AlphaFoldDB" id="A0A813K1Y2"/>
<comment type="cofactor">
    <cofactor evidence="1">
        <name>Mg(2+)</name>
        <dbReference type="ChEBI" id="CHEBI:18420"/>
    </cofactor>
</comment>
<protein>
    <recommendedName>
        <fullName evidence="7">mRNA 5'-phosphatase</fullName>
        <ecNumber evidence="7">3.6.1.74</ecNumber>
    </recommendedName>
</protein>
<evidence type="ECO:0000256" key="7">
    <source>
        <dbReference type="ARBA" id="ARBA00035028"/>
    </source>
</evidence>
<evidence type="ECO:0000256" key="8">
    <source>
        <dbReference type="ARBA" id="ARBA00047740"/>
    </source>
</evidence>
<dbReference type="InterPro" id="IPR040343">
    <property type="entry name" value="Cet1/Ctl1"/>
</dbReference>
<evidence type="ECO:0000256" key="4">
    <source>
        <dbReference type="ARBA" id="ARBA00022664"/>
    </source>
</evidence>
<sequence length="414" mass="45640">MAATHQPLQASRPPPQPLSALDVGPSTILGSRPSLVDPAVLELAKLLESRKDELLSSDAQIELELRLGAVCQLRQRRVDLPCSSEALLMSREGFQYTFESGLPPEVFAELLLKLDQMSSQSRPPEQRLDCKMHSQHLLDVTYEDPVFDGAGQVQGTKVVRVSHTRLGAQEASKGAGGGPGGGWSAGYAIRKNKLPCLDLYSGRGEYGEVFDIRMAVSPETHVKGFEPGRVWLSRREKHRRTYTFKAWRIDCTTVLSSTMQKQAHPKASYEVELELDNVLLKRNLEAKFAGNKTHRLWELLTDFVNAGRDLAVLAAEPWPMPVPPKLEHLTAAGQRDGEEEAHVVSAADHAAYQQHLPGMPEPLIGHYLYRILSTRRQDGPAPAPSQPCKRSHTEEAESPQSGEAACKQARTGDA</sequence>
<evidence type="ECO:0000256" key="9">
    <source>
        <dbReference type="SAM" id="MobiDB-lite"/>
    </source>
</evidence>
<proteinExistence type="inferred from homology"/>
<dbReference type="PANTHER" id="PTHR28118">
    <property type="entry name" value="POLYNUCLEOTIDE 5'-TRIPHOSPHATASE-RELATED"/>
    <property type="match status" value="1"/>
</dbReference>
<comment type="subcellular location">
    <subcellularLocation>
        <location evidence="2">Nucleus</location>
    </subcellularLocation>
</comment>
<keyword evidence="6" id="KW-0539">Nucleus</keyword>
<evidence type="ECO:0000259" key="10">
    <source>
        <dbReference type="Pfam" id="PF02940"/>
    </source>
</evidence>
<dbReference type="CDD" id="cd07470">
    <property type="entry name" value="CYTH-like_mRNA_RTPase"/>
    <property type="match status" value="1"/>
</dbReference>
<dbReference type="InterPro" id="IPR033469">
    <property type="entry name" value="CYTH-like_dom_sf"/>
</dbReference>
<comment type="caution">
    <text evidence="11">The sequence shown here is derived from an EMBL/GenBank/DDBJ whole genome shotgun (WGS) entry which is preliminary data.</text>
</comment>
<keyword evidence="4" id="KW-0507">mRNA processing</keyword>
<dbReference type="EC" id="3.6.1.74" evidence="7"/>
<dbReference type="GO" id="GO:0006397">
    <property type="term" value="P:mRNA processing"/>
    <property type="evidence" value="ECO:0007669"/>
    <property type="project" value="UniProtKB-KW"/>
</dbReference>
<dbReference type="PANTHER" id="PTHR28118:SF1">
    <property type="entry name" value="POLYNUCLEOTIDE 5'-TRIPHOSPHATASE CTL1-RELATED"/>
    <property type="match status" value="1"/>
</dbReference>